<comment type="caution">
    <text evidence="2">The sequence shown here is derived from an EMBL/GenBank/DDBJ whole genome shotgun (WGS) entry which is preliminary data.</text>
</comment>
<proteinExistence type="predicted"/>
<evidence type="ECO:0000256" key="1">
    <source>
        <dbReference type="SAM" id="MobiDB-lite"/>
    </source>
</evidence>
<feature type="compositionally biased region" description="Low complexity" evidence="1">
    <location>
        <begin position="515"/>
        <end position="524"/>
    </location>
</feature>
<dbReference type="Proteomes" id="UP000314294">
    <property type="component" value="Unassembled WGS sequence"/>
</dbReference>
<feature type="compositionally biased region" description="Polar residues" evidence="1">
    <location>
        <begin position="263"/>
        <end position="275"/>
    </location>
</feature>
<evidence type="ECO:0000313" key="2">
    <source>
        <dbReference type="EMBL" id="TNN49086.1"/>
    </source>
</evidence>
<gene>
    <name evidence="2" type="primary">USP31_3</name>
    <name evidence="2" type="ORF">EYF80_040691</name>
</gene>
<feature type="compositionally biased region" description="Polar residues" evidence="1">
    <location>
        <begin position="82"/>
        <end position="99"/>
    </location>
</feature>
<protein>
    <submittedName>
        <fullName evidence="2">Ubiquitin carboxyl-terminal hydrolase 31</fullName>
    </submittedName>
</protein>
<feature type="compositionally biased region" description="Basic and acidic residues" evidence="1">
    <location>
        <begin position="299"/>
        <end position="320"/>
    </location>
</feature>
<name>A0A4Z2G694_9TELE</name>
<feature type="compositionally biased region" description="Basic and acidic residues" evidence="1">
    <location>
        <begin position="125"/>
        <end position="134"/>
    </location>
</feature>
<feature type="compositionally biased region" description="Low complexity" evidence="1">
    <location>
        <begin position="198"/>
        <end position="210"/>
    </location>
</feature>
<dbReference type="OrthoDB" id="292964at2759"/>
<organism evidence="2 3">
    <name type="scientific">Liparis tanakae</name>
    <name type="common">Tanaka's snailfish</name>
    <dbReference type="NCBI Taxonomy" id="230148"/>
    <lineage>
        <taxon>Eukaryota</taxon>
        <taxon>Metazoa</taxon>
        <taxon>Chordata</taxon>
        <taxon>Craniata</taxon>
        <taxon>Vertebrata</taxon>
        <taxon>Euteleostomi</taxon>
        <taxon>Actinopterygii</taxon>
        <taxon>Neopterygii</taxon>
        <taxon>Teleostei</taxon>
        <taxon>Neoteleostei</taxon>
        <taxon>Acanthomorphata</taxon>
        <taxon>Eupercaria</taxon>
        <taxon>Perciformes</taxon>
        <taxon>Cottioidei</taxon>
        <taxon>Cottales</taxon>
        <taxon>Liparidae</taxon>
        <taxon>Liparis</taxon>
    </lineage>
</organism>
<sequence length="524" mass="52786">MGSRPPSQASSGSSRRTSLASLSESAEFAGERSEDDGLSGRPAVRGLQRQTFPSRSAIASPLVLSESAAKPSWSHAAKLQLRSHSPSRFSLESHSSSPTLERIGEVADAKPDKASAAKSALAASDGKRPTEPLHSKNPVGAEPRSSAPSGDHVDAVAAAAEPLSPRHAAAAKDPKQRNGPADGACVKRTSASPKKRPAASSTSSSSPSPAVDKLPSRTQTKSGAAAPSPKDGPPKTSKAASLRTATPSKKGLSQTPEVLHPDSAQQGRSGSPGLQSSRPPRRTSPRGGGEKSSASARTKAAERSASRESSRTNVVSEKKASHAPPRAAAGRAEGRPARSSSSSSSMASLRSSSAGVSSASATAAAVAASAAASRAPQRNSKTEEKGLSFFKTALRPKEARKSADGGKAAAAAAAGEAKAKASPEDGAGDASREGIPHGASKKAQGVASEAQTNGAAARDKESSKAAAAKHSLAPAAKPKLSGAEPAPPAAAANAKEPSKKEPAKKMMQSRKIPISSSHSSQRAK</sequence>
<feature type="compositionally biased region" description="Low complexity" evidence="1">
    <location>
        <begin position="464"/>
        <end position="479"/>
    </location>
</feature>
<feature type="compositionally biased region" description="Low complexity" evidence="1">
    <location>
        <begin position="405"/>
        <end position="416"/>
    </location>
</feature>
<dbReference type="GO" id="GO:0016787">
    <property type="term" value="F:hydrolase activity"/>
    <property type="evidence" value="ECO:0007669"/>
    <property type="project" value="UniProtKB-KW"/>
</dbReference>
<evidence type="ECO:0000313" key="3">
    <source>
        <dbReference type="Proteomes" id="UP000314294"/>
    </source>
</evidence>
<feature type="compositionally biased region" description="Polar residues" evidence="1">
    <location>
        <begin position="243"/>
        <end position="256"/>
    </location>
</feature>
<feature type="compositionally biased region" description="Low complexity" evidence="1">
    <location>
        <begin position="1"/>
        <end position="27"/>
    </location>
</feature>
<accession>A0A4Z2G694</accession>
<dbReference type="EMBL" id="SRLO01000669">
    <property type="protein sequence ID" value="TNN49086.1"/>
    <property type="molecule type" value="Genomic_DNA"/>
</dbReference>
<dbReference type="AlphaFoldDB" id="A0A4Z2G694"/>
<feature type="compositionally biased region" description="Basic and acidic residues" evidence="1">
    <location>
        <begin position="395"/>
        <end position="404"/>
    </location>
</feature>
<feature type="region of interest" description="Disordered" evidence="1">
    <location>
        <begin position="1"/>
        <end position="524"/>
    </location>
</feature>
<reference evidence="2 3" key="1">
    <citation type="submission" date="2019-03" db="EMBL/GenBank/DDBJ databases">
        <title>First draft genome of Liparis tanakae, snailfish: a comprehensive survey of snailfish specific genes.</title>
        <authorList>
            <person name="Kim W."/>
            <person name="Song I."/>
            <person name="Jeong J.-H."/>
            <person name="Kim D."/>
            <person name="Kim S."/>
            <person name="Ryu S."/>
            <person name="Song J.Y."/>
            <person name="Lee S.K."/>
        </authorList>
    </citation>
    <scope>NUCLEOTIDE SEQUENCE [LARGE SCALE GENOMIC DNA]</scope>
    <source>
        <tissue evidence="2">Muscle</tissue>
    </source>
</reference>
<feature type="compositionally biased region" description="Low complexity" evidence="1">
    <location>
        <begin position="322"/>
        <end position="375"/>
    </location>
</feature>
<feature type="compositionally biased region" description="Basic and acidic residues" evidence="1">
    <location>
        <begin position="102"/>
        <end position="115"/>
    </location>
</feature>
<keyword evidence="2" id="KW-0378">Hydrolase</keyword>
<keyword evidence="3" id="KW-1185">Reference proteome</keyword>